<feature type="domain" description="UBX" evidence="2">
    <location>
        <begin position="129"/>
        <end position="145"/>
    </location>
</feature>
<feature type="domain" description="SEP" evidence="3">
    <location>
        <begin position="20"/>
        <end position="84"/>
    </location>
</feature>
<sequence>MNEPAVVIQGTQTKTEDGEEQTVIVKMWQNGFSLDDGPLRPYTDPESQEFIECIKRGQIPRELISSSNMEVHVLLEDHHTESYTPPPAPKLKAFSGTGHMLGNPTPRVVFNKPAPAATAAAPLGPHVDETLPSTQIQVRLPDGSR</sequence>
<dbReference type="GO" id="GO:0031468">
    <property type="term" value="P:nuclear membrane reassembly"/>
    <property type="evidence" value="ECO:0007669"/>
    <property type="project" value="TreeGrafter"/>
</dbReference>
<dbReference type="SMART" id="SM00553">
    <property type="entry name" value="SEP"/>
    <property type="match status" value="1"/>
</dbReference>
<dbReference type="PANTHER" id="PTHR23333">
    <property type="entry name" value="UBX DOMAIN CONTAINING PROTEIN"/>
    <property type="match status" value="1"/>
</dbReference>
<evidence type="ECO:0000313" key="4">
    <source>
        <dbReference type="EMBL" id="VDN26891.1"/>
    </source>
</evidence>
<dbReference type="InterPro" id="IPR012989">
    <property type="entry name" value="SEP_domain"/>
</dbReference>
<evidence type="ECO:0008006" key="6">
    <source>
        <dbReference type="Google" id="ProtNLM"/>
    </source>
</evidence>
<protein>
    <recommendedName>
        <fullName evidence="6">SEP domain-containing protein</fullName>
    </recommendedName>
</protein>
<evidence type="ECO:0000259" key="2">
    <source>
        <dbReference type="PROSITE" id="PS50033"/>
    </source>
</evidence>
<dbReference type="PANTHER" id="PTHR23333:SF20">
    <property type="entry name" value="NSFL1 COFACTOR P47"/>
    <property type="match status" value="1"/>
</dbReference>
<dbReference type="PROSITE" id="PS51399">
    <property type="entry name" value="SEP"/>
    <property type="match status" value="1"/>
</dbReference>
<dbReference type="InterPro" id="IPR001012">
    <property type="entry name" value="UBX_dom"/>
</dbReference>
<evidence type="ECO:0000313" key="5">
    <source>
        <dbReference type="Proteomes" id="UP000281553"/>
    </source>
</evidence>
<gene>
    <name evidence="4" type="ORF">DILT_LOCUS14904</name>
</gene>
<dbReference type="FunFam" id="3.30.420.210:FF:000002">
    <property type="entry name" value="UBX domain-containing protein 1"/>
    <property type="match status" value="1"/>
</dbReference>
<dbReference type="InterPro" id="IPR029071">
    <property type="entry name" value="Ubiquitin-like_domsf"/>
</dbReference>
<keyword evidence="5" id="KW-1185">Reference proteome</keyword>
<dbReference type="GO" id="GO:0043130">
    <property type="term" value="F:ubiquitin binding"/>
    <property type="evidence" value="ECO:0007669"/>
    <property type="project" value="TreeGrafter"/>
</dbReference>
<dbReference type="GO" id="GO:0061025">
    <property type="term" value="P:membrane fusion"/>
    <property type="evidence" value="ECO:0007669"/>
    <property type="project" value="TreeGrafter"/>
</dbReference>
<dbReference type="Proteomes" id="UP000281553">
    <property type="component" value="Unassembled WGS sequence"/>
</dbReference>
<dbReference type="Pfam" id="PF08059">
    <property type="entry name" value="SEP"/>
    <property type="match status" value="1"/>
</dbReference>
<proteinExistence type="predicted"/>
<dbReference type="GO" id="GO:0005829">
    <property type="term" value="C:cytosol"/>
    <property type="evidence" value="ECO:0007669"/>
    <property type="project" value="TreeGrafter"/>
</dbReference>
<name>A0A3P7N6P3_DIBLA</name>
<dbReference type="OrthoDB" id="25887at2759"/>
<organism evidence="4 5">
    <name type="scientific">Dibothriocephalus latus</name>
    <name type="common">Fish tapeworm</name>
    <name type="synonym">Diphyllobothrium latum</name>
    <dbReference type="NCBI Taxonomy" id="60516"/>
    <lineage>
        <taxon>Eukaryota</taxon>
        <taxon>Metazoa</taxon>
        <taxon>Spiralia</taxon>
        <taxon>Lophotrochozoa</taxon>
        <taxon>Platyhelminthes</taxon>
        <taxon>Cestoda</taxon>
        <taxon>Eucestoda</taxon>
        <taxon>Diphyllobothriidea</taxon>
        <taxon>Diphyllobothriidae</taxon>
        <taxon>Dibothriocephalus</taxon>
    </lineage>
</organism>
<dbReference type="AlphaFoldDB" id="A0A3P7N6P3"/>
<dbReference type="EMBL" id="UYRU01076408">
    <property type="protein sequence ID" value="VDN26891.1"/>
    <property type="molecule type" value="Genomic_DNA"/>
</dbReference>
<evidence type="ECO:0000256" key="1">
    <source>
        <dbReference type="SAM" id="MobiDB-lite"/>
    </source>
</evidence>
<reference evidence="4 5" key="1">
    <citation type="submission" date="2018-11" db="EMBL/GenBank/DDBJ databases">
        <authorList>
            <consortium name="Pathogen Informatics"/>
        </authorList>
    </citation>
    <scope>NUCLEOTIDE SEQUENCE [LARGE SCALE GENOMIC DNA]</scope>
</reference>
<dbReference type="InterPro" id="IPR036241">
    <property type="entry name" value="NSFL1C_SEP_dom_sf"/>
</dbReference>
<dbReference type="GO" id="GO:0005634">
    <property type="term" value="C:nucleus"/>
    <property type="evidence" value="ECO:0007669"/>
    <property type="project" value="TreeGrafter"/>
</dbReference>
<dbReference type="Gene3D" id="3.30.420.210">
    <property type="entry name" value="SEP domain"/>
    <property type="match status" value="1"/>
</dbReference>
<dbReference type="GO" id="GO:0000045">
    <property type="term" value="P:autophagosome assembly"/>
    <property type="evidence" value="ECO:0007669"/>
    <property type="project" value="TreeGrafter"/>
</dbReference>
<dbReference type="PROSITE" id="PS50033">
    <property type="entry name" value="UBX"/>
    <property type="match status" value="1"/>
</dbReference>
<dbReference type="SUPFAM" id="SSF102848">
    <property type="entry name" value="NSFL1 (p97 ATPase) cofactor p47, SEP domain"/>
    <property type="match status" value="1"/>
</dbReference>
<feature type="region of interest" description="Disordered" evidence="1">
    <location>
        <begin position="120"/>
        <end position="145"/>
    </location>
</feature>
<dbReference type="GO" id="GO:0007030">
    <property type="term" value="P:Golgi organization"/>
    <property type="evidence" value="ECO:0007669"/>
    <property type="project" value="TreeGrafter"/>
</dbReference>
<dbReference type="GO" id="GO:0043161">
    <property type="term" value="P:proteasome-mediated ubiquitin-dependent protein catabolic process"/>
    <property type="evidence" value="ECO:0007669"/>
    <property type="project" value="TreeGrafter"/>
</dbReference>
<dbReference type="Gene3D" id="3.10.20.90">
    <property type="entry name" value="Phosphatidylinositol 3-kinase Catalytic Subunit, Chain A, domain 1"/>
    <property type="match status" value="1"/>
</dbReference>
<evidence type="ECO:0000259" key="3">
    <source>
        <dbReference type="PROSITE" id="PS51399"/>
    </source>
</evidence>
<feature type="region of interest" description="Disordered" evidence="1">
    <location>
        <begin position="80"/>
        <end position="99"/>
    </location>
</feature>
<dbReference type="SUPFAM" id="SSF54236">
    <property type="entry name" value="Ubiquitin-like"/>
    <property type="match status" value="1"/>
</dbReference>
<accession>A0A3P7N6P3</accession>